<dbReference type="Proteomes" id="UP001196413">
    <property type="component" value="Unassembled WGS sequence"/>
</dbReference>
<comment type="caution">
    <text evidence="1">The sequence shown here is derived from an EMBL/GenBank/DDBJ whole genome shotgun (WGS) entry which is preliminary data.</text>
</comment>
<sequence>MKPGDELSACTGFRAVDVKRMIKEVCKFDSTQKILDFVQSAGKESAKEEKTVALMTMHKKHRRSIIEQKITRNRLLIDGFRLPRGCRIVQDVIKGSFPLDGDK</sequence>
<keyword evidence="2" id="KW-1185">Reference proteome</keyword>
<proteinExistence type="predicted"/>
<dbReference type="EMBL" id="JAHQIW010004446">
    <property type="protein sequence ID" value="KAJ1362430.1"/>
    <property type="molecule type" value="Genomic_DNA"/>
</dbReference>
<evidence type="ECO:0000313" key="2">
    <source>
        <dbReference type="Proteomes" id="UP001196413"/>
    </source>
</evidence>
<evidence type="ECO:0000313" key="1">
    <source>
        <dbReference type="EMBL" id="KAJ1362430.1"/>
    </source>
</evidence>
<organism evidence="1 2">
    <name type="scientific">Parelaphostrongylus tenuis</name>
    <name type="common">Meningeal worm</name>
    <dbReference type="NCBI Taxonomy" id="148309"/>
    <lineage>
        <taxon>Eukaryota</taxon>
        <taxon>Metazoa</taxon>
        <taxon>Ecdysozoa</taxon>
        <taxon>Nematoda</taxon>
        <taxon>Chromadorea</taxon>
        <taxon>Rhabditida</taxon>
        <taxon>Rhabditina</taxon>
        <taxon>Rhabditomorpha</taxon>
        <taxon>Strongyloidea</taxon>
        <taxon>Metastrongylidae</taxon>
        <taxon>Parelaphostrongylus</taxon>
    </lineage>
</organism>
<gene>
    <name evidence="1" type="ORF">KIN20_021968</name>
</gene>
<name>A0AAD5MPL1_PARTN</name>
<dbReference type="AlphaFoldDB" id="A0AAD5MPL1"/>
<protein>
    <submittedName>
        <fullName evidence="1">Uncharacterized protein</fullName>
    </submittedName>
</protein>
<reference evidence="1" key="1">
    <citation type="submission" date="2021-06" db="EMBL/GenBank/DDBJ databases">
        <title>Parelaphostrongylus tenuis whole genome reference sequence.</title>
        <authorList>
            <person name="Garwood T.J."/>
            <person name="Larsen P.A."/>
            <person name="Fountain-Jones N.M."/>
            <person name="Garbe J.R."/>
            <person name="Macchietto M.G."/>
            <person name="Kania S.A."/>
            <person name="Gerhold R.W."/>
            <person name="Richards J.E."/>
            <person name="Wolf T.M."/>
        </authorList>
    </citation>
    <scope>NUCLEOTIDE SEQUENCE</scope>
    <source>
        <strain evidence="1">MNPRO001-30</strain>
        <tissue evidence="1">Meninges</tissue>
    </source>
</reference>
<accession>A0AAD5MPL1</accession>